<dbReference type="Pfam" id="PF05685">
    <property type="entry name" value="Uma2"/>
    <property type="match status" value="1"/>
</dbReference>
<keyword evidence="2" id="KW-0255">Endonuclease</keyword>
<accession>A0ABS6UB36</accession>
<sequence length="191" mass="20910">MAHPSAPPRLLTVAEYLELGEIEPGYSELIEGRVVITPSPLADHNWVAAEMRDQLKPQLPPDLVVILDIDVDLQLAAPDRPGFVRRPDLIVVQRDARLRQRHEGGLIRASEVVIVVEVLSPGSGRTDNVAKRAEYADAGIPHYWVLDPEEPVSLLACHLAGEFGYADGGAVQGSHRTDRPFPLVLDLDALL</sequence>
<evidence type="ECO:0000313" key="3">
    <source>
        <dbReference type="Proteomes" id="UP000694300"/>
    </source>
</evidence>
<keyword evidence="2" id="KW-0378">Hydrolase</keyword>
<gene>
    <name evidence="2" type="ORF">I4I82_17460</name>
</gene>
<organism evidence="2 3">
    <name type="scientific">Pseudonocardia oceani</name>
    <dbReference type="NCBI Taxonomy" id="2792013"/>
    <lineage>
        <taxon>Bacteria</taxon>
        <taxon>Bacillati</taxon>
        <taxon>Actinomycetota</taxon>
        <taxon>Actinomycetes</taxon>
        <taxon>Pseudonocardiales</taxon>
        <taxon>Pseudonocardiaceae</taxon>
        <taxon>Pseudonocardia</taxon>
    </lineage>
</organism>
<reference evidence="2 3" key="1">
    <citation type="submission" date="2020-11" db="EMBL/GenBank/DDBJ databases">
        <title>Pseudonocardia abyssalis sp. nov. and Pseudonocardia oceani sp. nov., description and phylogenomic analysis of two novel actinomycetes isolated from the deep Southern Ocean.</title>
        <authorList>
            <person name="Parra J."/>
        </authorList>
    </citation>
    <scope>NUCLEOTIDE SEQUENCE [LARGE SCALE GENOMIC DNA]</scope>
    <source>
        <strain evidence="3">KRD185</strain>
    </source>
</reference>
<evidence type="ECO:0000259" key="1">
    <source>
        <dbReference type="Pfam" id="PF05685"/>
    </source>
</evidence>
<dbReference type="EMBL" id="JADQDF010000001">
    <property type="protein sequence ID" value="MBW0129452.1"/>
    <property type="molecule type" value="Genomic_DNA"/>
</dbReference>
<proteinExistence type="predicted"/>
<evidence type="ECO:0000313" key="2">
    <source>
        <dbReference type="EMBL" id="MBW0129452.1"/>
    </source>
</evidence>
<protein>
    <submittedName>
        <fullName evidence="2">Uma2 family endonuclease</fullName>
    </submittedName>
</protein>
<name>A0ABS6UB36_9PSEU</name>
<feature type="domain" description="Putative restriction endonuclease" evidence="1">
    <location>
        <begin position="14"/>
        <end position="151"/>
    </location>
</feature>
<keyword evidence="2" id="KW-0540">Nuclease</keyword>
<dbReference type="CDD" id="cd06260">
    <property type="entry name" value="DUF820-like"/>
    <property type="match status" value="1"/>
</dbReference>
<dbReference type="Proteomes" id="UP000694300">
    <property type="component" value="Unassembled WGS sequence"/>
</dbReference>
<dbReference type="GO" id="GO:0004519">
    <property type="term" value="F:endonuclease activity"/>
    <property type="evidence" value="ECO:0007669"/>
    <property type="project" value="UniProtKB-KW"/>
</dbReference>
<dbReference type="RefSeq" id="WP_218590956.1">
    <property type="nucleotide sequence ID" value="NZ_JADQDE010000065.1"/>
</dbReference>
<dbReference type="PANTHER" id="PTHR35400:SF3">
    <property type="entry name" value="SLL1072 PROTEIN"/>
    <property type="match status" value="1"/>
</dbReference>
<comment type="caution">
    <text evidence="2">The sequence shown here is derived from an EMBL/GenBank/DDBJ whole genome shotgun (WGS) entry which is preliminary data.</text>
</comment>
<dbReference type="InterPro" id="IPR008538">
    <property type="entry name" value="Uma2"/>
</dbReference>
<keyword evidence="3" id="KW-1185">Reference proteome</keyword>
<dbReference type="PANTHER" id="PTHR35400">
    <property type="entry name" value="SLR1083 PROTEIN"/>
    <property type="match status" value="1"/>
</dbReference>